<dbReference type="Gene3D" id="4.10.830.30">
    <property type="entry name" value="Ribosomal protein L31"/>
    <property type="match status" value="1"/>
</dbReference>
<dbReference type="InterPro" id="IPR034704">
    <property type="entry name" value="Ribosomal_bL28/bL31-like_sf"/>
</dbReference>
<evidence type="ECO:0000256" key="2">
    <source>
        <dbReference type="ARBA" id="ARBA00011838"/>
    </source>
</evidence>
<proteinExistence type="inferred from homology"/>
<dbReference type="PRINTS" id="PR01249">
    <property type="entry name" value="RIBOSOMALL31"/>
</dbReference>
<dbReference type="GO" id="GO:1990904">
    <property type="term" value="C:ribonucleoprotein complex"/>
    <property type="evidence" value="ECO:0007669"/>
    <property type="project" value="UniProtKB-KW"/>
</dbReference>
<dbReference type="Pfam" id="PF01197">
    <property type="entry name" value="Ribosomal_L31"/>
    <property type="match status" value="1"/>
</dbReference>
<dbReference type="STRING" id="966.BTA35_0204560"/>
<organism evidence="6 7">
    <name type="scientific">Oceanospirillum linum</name>
    <dbReference type="NCBI Taxonomy" id="966"/>
    <lineage>
        <taxon>Bacteria</taxon>
        <taxon>Pseudomonadati</taxon>
        <taxon>Pseudomonadota</taxon>
        <taxon>Gammaproteobacteria</taxon>
        <taxon>Oceanospirillales</taxon>
        <taxon>Oceanospirillaceae</taxon>
        <taxon>Oceanospirillum</taxon>
    </lineage>
</organism>
<dbReference type="GO" id="GO:0005840">
    <property type="term" value="C:ribosome"/>
    <property type="evidence" value="ECO:0007669"/>
    <property type="project" value="UniProtKB-KW"/>
</dbReference>
<dbReference type="RefSeq" id="WP_077243202.1">
    <property type="nucleotide sequence ID" value="NZ_FXTS01000004.1"/>
</dbReference>
<dbReference type="HAMAP" id="MF_00502">
    <property type="entry name" value="Ribosomal_bL31_2"/>
    <property type="match status" value="1"/>
</dbReference>
<dbReference type="NCBIfam" id="NF002462">
    <property type="entry name" value="PRK01678.1"/>
    <property type="match status" value="1"/>
</dbReference>
<accession>A0A1T1HG05</accession>
<evidence type="ECO:0000256" key="5">
    <source>
        <dbReference type="HAMAP-Rule" id="MF_00502"/>
    </source>
</evidence>
<name>A0A1T1HG05_OCELI</name>
<protein>
    <recommendedName>
        <fullName evidence="5">Large ribosomal subunit protein bL31B</fullName>
    </recommendedName>
</protein>
<keyword evidence="7" id="KW-1185">Reference proteome</keyword>
<dbReference type="AlphaFoldDB" id="A0A1T1HG05"/>
<evidence type="ECO:0000256" key="3">
    <source>
        <dbReference type="ARBA" id="ARBA00022980"/>
    </source>
</evidence>
<comment type="similarity">
    <text evidence="1 5">Belongs to the bacterial ribosomal protein bL31 family. Type B subfamily.</text>
</comment>
<keyword evidence="3 5" id="KW-0689">Ribosomal protein</keyword>
<reference evidence="6" key="1">
    <citation type="submission" date="2017-02" db="EMBL/GenBank/DDBJ databases">
        <title>Draft Genome Sequence of the Salt Water Bacterium Oceanospirillum linum ATCC 11336.</title>
        <authorList>
            <person name="Trachtenberg A.M."/>
            <person name="Carney J.G."/>
            <person name="Linnane J.D."/>
            <person name="Rheaume B.A."/>
            <person name="Pitts N.L."/>
            <person name="Mykles D.L."/>
            <person name="Maclea K.S."/>
        </authorList>
    </citation>
    <scope>NUCLEOTIDE SEQUENCE [LARGE SCALE GENOMIC DNA]</scope>
    <source>
        <strain evidence="6">ATCC 11336</strain>
    </source>
</reference>
<dbReference type="PANTHER" id="PTHR33280">
    <property type="entry name" value="50S RIBOSOMAL PROTEIN L31, CHLOROPLASTIC"/>
    <property type="match status" value="1"/>
</dbReference>
<evidence type="ECO:0000256" key="4">
    <source>
        <dbReference type="ARBA" id="ARBA00023274"/>
    </source>
</evidence>
<keyword evidence="4 5" id="KW-0687">Ribonucleoprotein</keyword>
<dbReference type="PANTHER" id="PTHR33280:SF1">
    <property type="entry name" value="LARGE RIBOSOMAL SUBUNIT PROTEIN BL31C"/>
    <property type="match status" value="1"/>
</dbReference>
<dbReference type="Proteomes" id="UP000190064">
    <property type="component" value="Unassembled WGS sequence"/>
</dbReference>
<dbReference type="InterPro" id="IPR027493">
    <property type="entry name" value="Ribosomal_bL31_B"/>
</dbReference>
<dbReference type="SUPFAM" id="SSF143800">
    <property type="entry name" value="L28p-like"/>
    <property type="match status" value="1"/>
</dbReference>
<evidence type="ECO:0000313" key="6">
    <source>
        <dbReference type="EMBL" id="OOV88755.1"/>
    </source>
</evidence>
<dbReference type="InterPro" id="IPR042105">
    <property type="entry name" value="Ribosomal_bL31_sf"/>
</dbReference>
<evidence type="ECO:0000313" key="7">
    <source>
        <dbReference type="Proteomes" id="UP000190064"/>
    </source>
</evidence>
<comment type="caution">
    <text evidence="6">The sequence shown here is derived from an EMBL/GenBank/DDBJ whole genome shotgun (WGS) entry which is preliminary data.</text>
</comment>
<comment type="subunit">
    <text evidence="2 5">Part of the 50S ribosomal subunit.</text>
</comment>
<dbReference type="PROSITE" id="PS01143">
    <property type="entry name" value="RIBOSOMAL_L31"/>
    <property type="match status" value="1"/>
</dbReference>
<dbReference type="InterPro" id="IPR002150">
    <property type="entry name" value="Ribosomal_bL31"/>
</dbReference>
<dbReference type="EMBL" id="MTSD02000001">
    <property type="protein sequence ID" value="OOV88755.1"/>
    <property type="molecule type" value="Genomic_DNA"/>
</dbReference>
<gene>
    <name evidence="5" type="primary">rpmE2</name>
    <name evidence="6" type="ORF">BTA35_0204560</name>
</gene>
<dbReference type="NCBIfam" id="TIGR00105">
    <property type="entry name" value="L31"/>
    <property type="match status" value="1"/>
</dbReference>
<dbReference type="GO" id="GO:0003735">
    <property type="term" value="F:structural constituent of ribosome"/>
    <property type="evidence" value="ECO:0007669"/>
    <property type="project" value="InterPro"/>
</dbReference>
<sequence>MKKNIHPDYDYVVFRDGSCGKTFRIRSTCKPSETIVWEDGKTYPLYNLDVSSASHPAYTGEQRKVSSEGRVARFKQRFGSRGLKKAD</sequence>
<evidence type="ECO:0000256" key="1">
    <source>
        <dbReference type="ARBA" id="ARBA00008196"/>
    </source>
</evidence>
<dbReference type="GO" id="GO:0006412">
    <property type="term" value="P:translation"/>
    <property type="evidence" value="ECO:0007669"/>
    <property type="project" value="UniProtKB-UniRule"/>
</dbReference>